<feature type="compositionally biased region" description="Polar residues" evidence="1">
    <location>
        <begin position="106"/>
        <end position="122"/>
    </location>
</feature>
<dbReference type="AlphaFoldDB" id="A0A2G9IB18"/>
<evidence type="ECO:0000313" key="3">
    <source>
        <dbReference type="EMBL" id="PIN26939.1"/>
    </source>
</evidence>
<dbReference type="SUPFAM" id="SSF57756">
    <property type="entry name" value="Retrovirus zinc finger-like domains"/>
    <property type="match status" value="1"/>
</dbReference>
<keyword evidence="4" id="KW-1185">Reference proteome</keyword>
<dbReference type="InterPro" id="IPR001878">
    <property type="entry name" value="Znf_CCHC"/>
</dbReference>
<comment type="caution">
    <text evidence="3">The sequence shown here is derived from an EMBL/GenBank/DDBJ whole genome shotgun (WGS) entry which is preliminary data.</text>
</comment>
<dbReference type="Proteomes" id="UP000231279">
    <property type="component" value="Unassembled WGS sequence"/>
</dbReference>
<reference evidence="4" key="1">
    <citation type="journal article" date="2018" name="Gigascience">
        <title>Genome assembly of the Pink Ipe (Handroanthus impetiginosus, Bignoniaceae), a highly valued, ecologically keystone Neotropical timber forest tree.</title>
        <authorList>
            <person name="Silva-Junior O.B."/>
            <person name="Grattapaglia D."/>
            <person name="Novaes E."/>
            <person name="Collevatti R.G."/>
        </authorList>
    </citation>
    <scope>NUCLEOTIDE SEQUENCE [LARGE SCALE GENOMIC DNA]</scope>
    <source>
        <strain evidence="4">cv. UFG-1</strain>
    </source>
</reference>
<dbReference type="PANTHER" id="PTHR33325">
    <property type="entry name" value="ZINC FINGER, CCHC-TYPE-RELATED"/>
    <property type="match status" value="1"/>
</dbReference>
<dbReference type="SMART" id="SM00343">
    <property type="entry name" value="ZnF_C2HC"/>
    <property type="match status" value="1"/>
</dbReference>
<dbReference type="GO" id="GO:0008270">
    <property type="term" value="F:zinc ion binding"/>
    <property type="evidence" value="ECO:0007669"/>
    <property type="project" value="InterPro"/>
</dbReference>
<feature type="region of interest" description="Disordered" evidence="1">
    <location>
        <begin position="102"/>
        <end position="134"/>
    </location>
</feature>
<dbReference type="PANTHER" id="PTHR33325:SF11">
    <property type="entry name" value="COLD SHOCK DOMAIN-CONTAINING PROTEIN 4-LIKE"/>
    <property type="match status" value="1"/>
</dbReference>
<dbReference type="EMBL" id="NKXS01000028">
    <property type="protein sequence ID" value="PIN26939.1"/>
    <property type="molecule type" value="Genomic_DNA"/>
</dbReference>
<feature type="domain" description="CCHC-type" evidence="2">
    <location>
        <begin position="142"/>
        <end position="158"/>
    </location>
</feature>
<dbReference type="Gene3D" id="4.10.60.10">
    <property type="entry name" value="Zinc finger, CCHC-type"/>
    <property type="match status" value="1"/>
</dbReference>
<protein>
    <recommendedName>
        <fullName evidence="2">CCHC-type domain-containing protein</fullName>
    </recommendedName>
</protein>
<evidence type="ECO:0000259" key="2">
    <source>
        <dbReference type="SMART" id="SM00343"/>
    </source>
</evidence>
<evidence type="ECO:0000313" key="4">
    <source>
        <dbReference type="Proteomes" id="UP000231279"/>
    </source>
</evidence>
<evidence type="ECO:0000256" key="1">
    <source>
        <dbReference type="SAM" id="MobiDB-lite"/>
    </source>
</evidence>
<gene>
    <name evidence="3" type="ORF">CDL12_00296</name>
</gene>
<sequence>MANLAKFEFVPLDISGKNYLSWVVDAKMHLNAMGLENTIVEKNKTTIQNRVKAMIFLRHHLDESLKIEYLTQYREKGFKKYSELISCLLVAEQNNELLMKNRESRPTGSSPFPETNAINFSNFGRGRGRNHGRGRGRDIENLCFRCDSKGHWSRICRTPKHLVELYQASLKKKNESVEANFTNSINNFDNDNDTNDTDITHLDVANFFEHPEDKIDHLIGNENIQRN</sequence>
<dbReference type="Pfam" id="PF00098">
    <property type="entry name" value="zf-CCHC"/>
    <property type="match status" value="1"/>
</dbReference>
<accession>A0A2G9IB18</accession>
<proteinExistence type="predicted"/>
<dbReference type="OrthoDB" id="1737433at2759"/>
<name>A0A2G9IB18_9LAMI</name>
<organism evidence="3 4">
    <name type="scientific">Handroanthus impetiginosus</name>
    <dbReference type="NCBI Taxonomy" id="429701"/>
    <lineage>
        <taxon>Eukaryota</taxon>
        <taxon>Viridiplantae</taxon>
        <taxon>Streptophyta</taxon>
        <taxon>Embryophyta</taxon>
        <taxon>Tracheophyta</taxon>
        <taxon>Spermatophyta</taxon>
        <taxon>Magnoliopsida</taxon>
        <taxon>eudicotyledons</taxon>
        <taxon>Gunneridae</taxon>
        <taxon>Pentapetalae</taxon>
        <taxon>asterids</taxon>
        <taxon>lamiids</taxon>
        <taxon>Lamiales</taxon>
        <taxon>Bignoniaceae</taxon>
        <taxon>Crescentiina</taxon>
        <taxon>Tabebuia alliance</taxon>
        <taxon>Handroanthus</taxon>
    </lineage>
</organism>
<dbReference type="InterPro" id="IPR036875">
    <property type="entry name" value="Znf_CCHC_sf"/>
</dbReference>
<dbReference type="GO" id="GO:0003676">
    <property type="term" value="F:nucleic acid binding"/>
    <property type="evidence" value="ECO:0007669"/>
    <property type="project" value="InterPro"/>
</dbReference>